<evidence type="ECO:0000256" key="5">
    <source>
        <dbReference type="PROSITE-ProRule" id="PRU00042"/>
    </source>
</evidence>
<evidence type="ECO:0000256" key="4">
    <source>
        <dbReference type="ARBA" id="ARBA00022833"/>
    </source>
</evidence>
<keyword evidence="4" id="KW-0862">Zinc</keyword>
<evidence type="ECO:0000256" key="2">
    <source>
        <dbReference type="ARBA" id="ARBA00022737"/>
    </source>
</evidence>
<dbReference type="Pfam" id="PF13909">
    <property type="entry name" value="zf-H2C2_5"/>
    <property type="match status" value="1"/>
</dbReference>
<dbReference type="EMBL" id="JASPKZ010003554">
    <property type="protein sequence ID" value="KAJ9593113.1"/>
    <property type="molecule type" value="Genomic_DNA"/>
</dbReference>
<protein>
    <recommendedName>
        <fullName evidence="6">C2H2-type domain-containing protein</fullName>
    </recommendedName>
</protein>
<evidence type="ECO:0000313" key="8">
    <source>
        <dbReference type="Proteomes" id="UP001233999"/>
    </source>
</evidence>
<proteinExistence type="predicted"/>
<accession>A0AAD8EK19</accession>
<name>A0AAD8EK19_DIPPU</name>
<feature type="domain" description="C2H2-type" evidence="6">
    <location>
        <begin position="14"/>
        <end position="41"/>
    </location>
</feature>
<dbReference type="PROSITE" id="PS50157">
    <property type="entry name" value="ZINC_FINGER_C2H2_2"/>
    <property type="match status" value="2"/>
</dbReference>
<reference evidence="7" key="1">
    <citation type="journal article" date="2023" name="IScience">
        <title>Live-bearing cockroach genome reveals convergent evolutionary mechanisms linked to viviparity in insects and beyond.</title>
        <authorList>
            <person name="Fouks B."/>
            <person name="Harrison M.C."/>
            <person name="Mikhailova A.A."/>
            <person name="Marchal E."/>
            <person name="English S."/>
            <person name="Carruthers M."/>
            <person name="Jennings E.C."/>
            <person name="Chiamaka E.L."/>
            <person name="Frigard R.A."/>
            <person name="Pippel M."/>
            <person name="Attardo G.M."/>
            <person name="Benoit J.B."/>
            <person name="Bornberg-Bauer E."/>
            <person name="Tobe S.S."/>
        </authorList>
    </citation>
    <scope>NUCLEOTIDE SEQUENCE</scope>
    <source>
        <strain evidence="7">Stay&amp;Tobe</strain>
    </source>
</reference>
<sequence>MSKQERRGSTSRLYSCHDCGKQYRWKSTLNRHQLVECGGKEPLHQCSWCSYRAKQRGNLAVHIRKHHPEKLTK</sequence>
<reference evidence="7" key="2">
    <citation type="submission" date="2023-05" db="EMBL/GenBank/DDBJ databases">
        <authorList>
            <person name="Fouks B."/>
        </authorList>
    </citation>
    <scope>NUCLEOTIDE SEQUENCE</scope>
    <source>
        <strain evidence="7">Stay&amp;Tobe</strain>
        <tissue evidence="7">Testes</tissue>
    </source>
</reference>
<evidence type="ECO:0000256" key="1">
    <source>
        <dbReference type="ARBA" id="ARBA00022723"/>
    </source>
</evidence>
<dbReference type="InterPro" id="IPR013087">
    <property type="entry name" value="Znf_C2H2_type"/>
</dbReference>
<dbReference type="Proteomes" id="UP001233999">
    <property type="component" value="Unassembled WGS sequence"/>
</dbReference>
<feature type="domain" description="C2H2-type" evidence="6">
    <location>
        <begin position="44"/>
        <end position="71"/>
    </location>
</feature>
<evidence type="ECO:0000313" key="7">
    <source>
        <dbReference type="EMBL" id="KAJ9593113.1"/>
    </source>
</evidence>
<gene>
    <name evidence="7" type="ORF">L9F63_027644</name>
</gene>
<evidence type="ECO:0000256" key="3">
    <source>
        <dbReference type="ARBA" id="ARBA00022771"/>
    </source>
</evidence>
<organism evidence="7 8">
    <name type="scientific">Diploptera punctata</name>
    <name type="common">Pacific beetle cockroach</name>
    <dbReference type="NCBI Taxonomy" id="6984"/>
    <lineage>
        <taxon>Eukaryota</taxon>
        <taxon>Metazoa</taxon>
        <taxon>Ecdysozoa</taxon>
        <taxon>Arthropoda</taxon>
        <taxon>Hexapoda</taxon>
        <taxon>Insecta</taxon>
        <taxon>Pterygota</taxon>
        <taxon>Neoptera</taxon>
        <taxon>Polyneoptera</taxon>
        <taxon>Dictyoptera</taxon>
        <taxon>Blattodea</taxon>
        <taxon>Blaberoidea</taxon>
        <taxon>Blaberidae</taxon>
        <taxon>Diplopterinae</taxon>
        <taxon>Diploptera</taxon>
    </lineage>
</organism>
<keyword evidence="2" id="KW-0677">Repeat</keyword>
<dbReference type="GO" id="GO:0005634">
    <property type="term" value="C:nucleus"/>
    <property type="evidence" value="ECO:0007669"/>
    <property type="project" value="UniProtKB-ARBA"/>
</dbReference>
<comment type="caution">
    <text evidence="7">The sequence shown here is derived from an EMBL/GenBank/DDBJ whole genome shotgun (WGS) entry which is preliminary data.</text>
</comment>
<dbReference type="AlphaFoldDB" id="A0AAD8EK19"/>
<keyword evidence="3 5" id="KW-0863">Zinc-finger</keyword>
<dbReference type="Pfam" id="PF00096">
    <property type="entry name" value="zf-C2H2"/>
    <property type="match status" value="1"/>
</dbReference>
<keyword evidence="8" id="KW-1185">Reference proteome</keyword>
<dbReference type="InterPro" id="IPR036236">
    <property type="entry name" value="Znf_C2H2_sf"/>
</dbReference>
<dbReference type="SUPFAM" id="SSF57667">
    <property type="entry name" value="beta-beta-alpha zinc fingers"/>
    <property type="match status" value="1"/>
</dbReference>
<keyword evidence="1" id="KW-0479">Metal-binding</keyword>
<evidence type="ECO:0000259" key="6">
    <source>
        <dbReference type="PROSITE" id="PS50157"/>
    </source>
</evidence>
<dbReference type="SMART" id="SM00355">
    <property type="entry name" value="ZnF_C2H2"/>
    <property type="match status" value="2"/>
</dbReference>
<dbReference type="Gene3D" id="3.30.160.60">
    <property type="entry name" value="Classic Zinc Finger"/>
    <property type="match status" value="2"/>
</dbReference>
<dbReference type="FunFam" id="3.30.160.60:FF:000340">
    <property type="entry name" value="zinc finger protein 473 isoform X1"/>
    <property type="match status" value="1"/>
</dbReference>
<dbReference type="GO" id="GO:0008270">
    <property type="term" value="F:zinc ion binding"/>
    <property type="evidence" value="ECO:0007669"/>
    <property type="project" value="UniProtKB-KW"/>
</dbReference>